<dbReference type="SUPFAM" id="SSF88697">
    <property type="entry name" value="PUA domain-like"/>
    <property type="match status" value="1"/>
</dbReference>
<dbReference type="FunFam" id="3.10.400.20:FF:000001">
    <property type="entry name" value="Malignant T-cell-amplified sequence 1"/>
    <property type="match status" value="1"/>
</dbReference>
<sequence length="183" mass="20551">MFKKFEEKESISGMTQLKSSVQKGIRARLLETYPVLQDFLEDFLPKKDAFRIVKCHEHIELLVNSSGALLFFRQRDSPWIPTLRLLHQYPFLLPPQMVDKGAIKFVLSGANIMCPGLTHPNAQMTPAPKGTLVAVTAEGKEHPLAIGITSMSTEEISSKNKGIGVENYHYLNDGLWNMKAVKL</sequence>
<evidence type="ECO:0000313" key="7">
    <source>
        <dbReference type="Proteomes" id="UP000595437"/>
    </source>
</evidence>
<dbReference type="InterPro" id="IPR048248">
    <property type="entry name" value="PUA_eIF2d-like"/>
</dbReference>
<dbReference type="PANTHER" id="PTHR22798">
    <property type="entry name" value="MCT-1 PROTEIN"/>
    <property type="match status" value="1"/>
</dbReference>
<name>A0A7T8HFK5_CALRO</name>
<dbReference type="InterPro" id="IPR016437">
    <property type="entry name" value="MCT-1/Tma20"/>
</dbReference>
<dbReference type="InterPro" id="IPR015947">
    <property type="entry name" value="PUA-like_sf"/>
</dbReference>
<evidence type="ECO:0000313" key="6">
    <source>
        <dbReference type="EMBL" id="QQP49127.1"/>
    </source>
</evidence>
<dbReference type="CDD" id="cd11609">
    <property type="entry name" value="MCT1_N"/>
    <property type="match status" value="1"/>
</dbReference>
<dbReference type="SMART" id="SM00359">
    <property type="entry name" value="PUA"/>
    <property type="match status" value="1"/>
</dbReference>
<evidence type="ECO:0000256" key="2">
    <source>
        <dbReference type="ARBA" id="ARBA00008955"/>
    </source>
</evidence>
<dbReference type="InterPro" id="IPR041366">
    <property type="entry name" value="Pre-PUA"/>
</dbReference>
<dbReference type="GO" id="GO:0001731">
    <property type="term" value="P:formation of translation preinitiation complex"/>
    <property type="evidence" value="ECO:0007669"/>
    <property type="project" value="TreeGrafter"/>
</dbReference>
<dbReference type="GO" id="GO:0005737">
    <property type="term" value="C:cytoplasm"/>
    <property type="evidence" value="ECO:0007669"/>
    <property type="project" value="UniProtKB-SubCell"/>
</dbReference>
<dbReference type="EMBL" id="CP045895">
    <property type="protein sequence ID" value="QQP49127.1"/>
    <property type="molecule type" value="Genomic_DNA"/>
</dbReference>
<evidence type="ECO:0000259" key="5">
    <source>
        <dbReference type="SMART" id="SM00359"/>
    </source>
</evidence>
<evidence type="ECO:0000256" key="1">
    <source>
        <dbReference type="ARBA" id="ARBA00004496"/>
    </source>
</evidence>
<dbReference type="OrthoDB" id="10249667at2759"/>
<dbReference type="AlphaFoldDB" id="A0A7T8HFK5"/>
<dbReference type="PIRSF" id="PIRSF005067">
    <property type="entry name" value="Tma_RNA-bind_prd"/>
    <property type="match status" value="1"/>
</dbReference>
<keyword evidence="3 4" id="KW-0963">Cytoplasm</keyword>
<comment type="subcellular location">
    <subcellularLocation>
        <location evidence="1 4">Cytoplasm</location>
    </subcellularLocation>
</comment>
<dbReference type="InterPro" id="IPR002478">
    <property type="entry name" value="PUA"/>
</dbReference>
<keyword evidence="7" id="KW-1185">Reference proteome</keyword>
<proteinExistence type="inferred from homology"/>
<dbReference type="Pfam" id="PF17832">
    <property type="entry name" value="Pre-PUA"/>
    <property type="match status" value="1"/>
</dbReference>
<dbReference type="NCBIfam" id="TIGR00451">
    <property type="entry name" value="unchar_dom_2"/>
    <property type="match status" value="1"/>
</dbReference>
<protein>
    <submittedName>
        <fullName evidence="6">Translation machinery-associated protein 20</fullName>
    </submittedName>
</protein>
<gene>
    <name evidence="6" type="ORF">FKW44_009662</name>
</gene>
<dbReference type="Proteomes" id="UP000595437">
    <property type="component" value="Chromosome 6"/>
</dbReference>
<dbReference type="GO" id="GO:0003723">
    <property type="term" value="F:RNA binding"/>
    <property type="evidence" value="ECO:0007669"/>
    <property type="project" value="InterPro"/>
</dbReference>
<dbReference type="PANTHER" id="PTHR22798:SF0">
    <property type="entry name" value="MALIGNANT T-CELL-AMPLIFIED SEQUENCE 1"/>
    <property type="match status" value="1"/>
</dbReference>
<dbReference type="CDD" id="cd21155">
    <property type="entry name" value="PUA_MCTS-1-like"/>
    <property type="match status" value="1"/>
</dbReference>
<accession>A0A7T8HFK5</accession>
<dbReference type="PROSITE" id="PS50890">
    <property type="entry name" value="PUA"/>
    <property type="match status" value="1"/>
</dbReference>
<evidence type="ECO:0000256" key="3">
    <source>
        <dbReference type="ARBA" id="ARBA00022490"/>
    </source>
</evidence>
<comment type="similarity">
    <text evidence="2">Belongs to the MCTS1 family.</text>
</comment>
<reference evidence="7" key="1">
    <citation type="submission" date="2021-01" db="EMBL/GenBank/DDBJ databases">
        <title>Caligus Genome Assembly.</title>
        <authorList>
            <person name="Gallardo-Escarate C."/>
        </authorList>
    </citation>
    <scope>NUCLEOTIDE SEQUENCE [LARGE SCALE GENOMIC DNA]</scope>
</reference>
<dbReference type="Pfam" id="PF26292">
    <property type="entry name" value="PUA_elF2D"/>
    <property type="match status" value="1"/>
</dbReference>
<feature type="domain" description="PUA" evidence="5">
    <location>
        <begin position="94"/>
        <end position="172"/>
    </location>
</feature>
<dbReference type="InterPro" id="IPR004521">
    <property type="entry name" value="Uncharacterised_CHP00451"/>
</dbReference>
<dbReference type="GO" id="GO:0002188">
    <property type="term" value="P:translation reinitiation"/>
    <property type="evidence" value="ECO:0007669"/>
    <property type="project" value="UniProtKB-ARBA"/>
</dbReference>
<organism evidence="6 7">
    <name type="scientific">Caligus rogercresseyi</name>
    <name type="common">Sea louse</name>
    <dbReference type="NCBI Taxonomy" id="217165"/>
    <lineage>
        <taxon>Eukaryota</taxon>
        <taxon>Metazoa</taxon>
        <taxon>Ecdysozoa</taxon>
        <taxon>Arthropoda</taxon>
        <taxon>Crustacea</taxon>
        <taxon>Multicrustacea</taxon>
        <taxon>Hexanauplia</taxon>
        <taxon>Copepoda</taxon>
        <taxon>Siphonostomatoida</taxon>
        <taxon>Caligidae</taxon>
        <taxon>Caligus</taxon>
    </lineage>
</organism>
<evidence type="ECO:0000256" key="4">
    <source>
        <dbReference type="PIRNR" id="PIRNR005067"/>
    </source>
</evidence>
<dbReference type="Gene3D" id="3.10.400.20">
    <property type="match status" value="1"/>
</dbReference>